<reference evidence="3" key="1">
    <citation type="submission" date="2017-05" db="UniProtKB">
        <authorList>
            <consortium name="EnsemblMetazoa"/>
        </authorList>
    </citation>
    <scope>IDENTIFICATION</scope>
</reference>
<dbReference type="EnsemblMetazoa" id="Aqu2.1.07116_001">
    <property type="protein sequence ID" value="Aqu2.1.07116_001"/>
    <property type="gene ID" value="Aqu2.1.07116"/>
</dbReference>
<dbReference type="Gene3D" id="3.40.50.300">
    <property type="entry name" value="P-loop containing nucleotide triphosphate hydrolases"/>
    <property type="match status" value="1"/>
</dbReference>
<evidence type="ECO:0000256" key="1">
    <source>
        <dbReference type="SAM" id="MobiDB-lite"/>
    </source>
</evidence>
<accession>A0A1X7SYA2</accession>
<dbReference type="Pfam" id="PF00685">
    <property type="entry name" value="Sulfotransfer_1"/>
    <property type="match status" value="1"/>
</dbReference>
<dbReference type="SUPFAM" id="SSF52540">
    <property type="entry name" value="P-loop containing nucleoside triphosphate hydrolases"/>
    <property type="match status" value="1"/>
</dbReference>
<proteinExistence type="predicted"/>
<feature type="region of interest" description="Disordered" evidence="1">
    <location>
        <begin position="1"/>
        <end position="21"/>
    </location>
</feature>
<dbReference type="OrthoDB" id="205623at2759"/>
<dbReference type="InterPro" id="IPR000863">
    <property type="entry name" value="Sulfotransferase_dom"/>
</dbReference>
<evidence type="ECO:0000313" key="3">
    <source>
        <dbReference type="EnsemblMetazoa" id="Aqu2.1.07116_001"/>
    </source>
</evidence>
<feature type="domain" description="Sulfotransferase" evidence="2">
    <location>
        <begin position="75"/>
        <end position="93"/>
    </location>
</feature>
<organism evidence="3">
    <name type="scientific">Amphimedon queenslandica</name>
    <name type="common">Sponge</name>
    <dbReference type="NCBI Taxonomy" id="400682"/>
    <lineage>
        <taxon>Eukaryota</taxon>
        <taxon>Metazoa</taxon>
        <taxon>Porifera</taxon>
        <taxon>Demospongiae</taxon>
        <taxon>Heteroscleromorpha</taxon>
        <taxon>Haplosclerida</taxon>
        <taxon>Niphatidae</taxon>
        <taxon>Amphimedon</taxon>
    </lineage>
</organism>
<sequence>MVPRDVKESFKTHSPDGKKTPTRDWTLKLFDFHERNKGQDDKPITGEYIDGVLLPTLIKPGDVMALRQELKLRETDVFVATFPKCGTTWTQQI</sequence>
<name>A0A1X7SYA2_AMPQE</name>
<evidence type="ECO:0000259" key="2">
    <source>
        <dbReference type="Pfam" id="PF00685"/>
    </source>
</evidence>
<dbReference type="InParanoid" id="A0A1X7SYA2"/>
<dbReference type="AlphaFoldDB" id="A0A1X7SYA2"/>
<protein>
    <recommendedName>
        <fullName evidence="2">Sulfotransferase domain-containing protein</fullName>
    </recommendedName>
</protein>
<dbReference type="GO" id="GO:0008146">
    <property type="term" value="F:sulfotransferase activity"/>
    <property type="evidence" value="ECO:0007669"/>
    <property type="project" value="InterPro"/>
</dbReference>
<dbReference type="InterPro" id="IPR027417">
    <property type="entry name" value="P-loop_NTPase"/>
</dbReference>